<dbReference type="Proteomes" id="UP001302367">
    <property type="component" value="Chromosome 2"/>
</dbReference>
<sequence length="134" mass="15057">MTYTVKTTSGAKGNFTRELRGFVTDRLMGHLPAADAYAIVTSHSVDDLRRDTIKVEDIGTRFRKTPLRVDCNVEVMDSTYKSQTLTAKALLADLASKWMGTILSQKPWVEDLHNRVDIATAWISKLDETCDHDP</sequence>
<name>A0ABZ0NDM5_CERBT</name>
<dbReference type="EMBL" id="CP134185">
    <property type="protein sequence ID" value="WPA97639.1"/>
    <property type="molecule type" value="Genomic_DNA"/>
</dbReference>
<organism evidence="1 2">
    <name type="scientific">Cercospora beticola</name>
    <name type="common">Sugarbeet leaf spot fungus</name>
    <dbReference type="NCBI Taxonomy" id="122368"/>
    <lineage>
        <taxon>Eukaryota</taxon>
        <taxon>Fungi</taxon>
        <taxon>Dikarya</taxon>
        <taxon>Ascomycota</taxon>
        <taxon>Pezizomycotina</taxon>
        <taxon>Dothideomycetes</taxon>
        <taxon>Dothideomycetidae</taxon>
        <taxon>Mycosphaerellales</taxon>
        <taxon>Mycosphaerellaceae</taxon>
        <taxon>Cercospora</taxon>
    </lineage>
</organism>
<proteinExistence type="predicted"/>
<reference evidence="1 2" key="1">
    <citation type="submission" date="2023-09" db="EMBL/GenBank/DDBJ databases">
        <title>Complete-Gapless Cercospora beticola genome.</title>
        <authorList>
            <person name="Wyatt N.A."/>
            <person name="Spanner R.E."/>
            <person name="Bolton M.D."/>
        </authorList>
    </citation>
    <scope>NUCLEOTIDE SEQUENCE [LARGE SCALE GENOMIC DNA]</scope>
    <source>
        <strain evidence="1">Cb09-40</strain>
    </source>
</reference>
<evidence type="ECO:0000313" key="1">
    <source>
        <dbReference type="EMBL" id="WPA97639.1"/>
    </source>
</evidence>
<evidence type="ECO:0000313" key="2">
    <source>
        <dbReference type="Proteomes" id="UP001302367"/>
    </source>
</evidence>
<dbReference type="GeneID" id="90643815"/>
<accession>A0ABZ0NDM5</accession>
<keyword evidence="2" id="KW-1185">Reference proteome</keyword>
<protein>
    <submittedName>
        <fullName evidence="1">Uncharacterized protein</fullName>
    </submittedName>
</protein>
<gene>
    <name evidence="1" type="ORF">RHO25_002249</name>
</gene>
<dbReference type="RefSeq" id="XP_065458281.1">
    <property type="nucleotide sequence ID" value="XM_065602209.1"/>
</dbReference>